<evidence type="ECO:0000256" key="2">
    <source>
        <dbReference type="ARBA" id="ARBA00009580"/>
    </source>
</evidence>
<evidence type="ECO:0000256" key="3">
    <source>
        <dbReference type="ARBA" id="ARBA00013081"/>
    </source>
</evidence>
<keyword evidence="4" id="KW-0963">Cytoplasm</keyword>
<dbReference type="InterPro" id="IPR014876">
    <property type="entry name" value="DEK_C"/>
</dbReference>
<dbReference type="PANTHER" id="PTHR45864">
    <property type="entry name" value="SLINGSHOT PROTEIN PHOSPHATASE HOMOLOG"/>
    <property type="match status" value="1"/>
</dbReference>
<feature type="compositionally biased region" description="Polar residues" evidence="9">
    <location>
        <begin position="484"/>
        <end position="502"/>
    </location>
</feature>
<evidence type="ECO:0000259" key="10">
    <source>
        <dbReference type="PROSITE" id="PS50054"/>
    </source>
</evidence>
<sequence length="523" mass="59469">MPPSERLAQQPSELRGRDSDIQQHLQSMFYLLRPEETLKMAVKLESAHPGRTRYLVVVSCNGRQDSEESCLLGIDCNQRTTVGLVLRVLADTAITLDGDGGFSVSVCGRQHIFKPVSVQAMWSALQTLHKVSQKAREQNFFLNGVTHEWVSYYEQNIQSDRSCLNEWHAMDNLESRRPPSPDSLRHKPREREETERVIRSTLKEIMMSVDLDEVTSKHIRTRLEELLDMDLGEYKPFIDQEMLVILGQMDEATEIFPHVFLGSEWNASNLEELNKNGVCHILNVTREIDNFFPGMFHYLNVRVYDDEKTDLLKHWDNTFKYITSAKNEGSKVLVHCKMGVSRSASVVIAYAMKAYNWDFKKALDHVRQKRNCIKPNSNFIAQLETYQGMLDAMKNREKLQRSKSETNLKVKSCKSDATDSQSEGEQEERQINVANPINNKRLKLLTAAPLDVSGAELSHHSLRPKSWSPDNITASNLFDLPGGSHTSQSLDRLSVDSPTTVKNDPVVDDPPPSVIPPAPLFHP</sequence>
<dbReference type="PROSITE" id="PS00383">
    <property type="entry name" value="TYR_PHOSPHATASE_1"/>
    <property type="match status" value="1"/>
</dbReference>
<evidence type="ECO:0000256" key="9">
    <source>
        <dbReference type="SAM" id="MobiDB-lite"/>
    </source>
</evidence>
<evidence type="ECO:0000313" key="14">
    <source>
        <dbReference type="Proteomes" id="UP001152759"/>
    </source>
</evidence>
<dbReference type="Pfam" id="PF23040">
    <property type="entry name" value="PH_SSH1-like_1st"/>
    <property type="match status" value="1"/>
</dbReference>
<dbReference type="Gene3D" id="1.10.10.60">
    <property type="entry name" value="Homeodomain-like"/>
    <property type="match status" value="1"/>
</dbReference>
<evidence type="ECO:0000259" key="12">
    <source>
        <dbReference type="PROSITE" id="PS51998"/>
    </source>
</evidence>
<dbReference type="FunFam" id="3.90.190.10:FF:000004">
    <property type="entry name" value="Protein phosphatase Slingshot homolog 2"/>
    <property type="match status" value="1"/>
</dbReference>
<keyword evidence="6" id="KW-0904">Protein phosphatase</keyword>
<keyword evidence="14" id="KW-1185">Reference proteome</keyword>
<dbReference type="Pfam" id="PF00782">
    <property type="entry name" value="DSPc"/>
    <property type="match status" value="1"/>
</dbReference>
<feature type="domain" description="DEK-C" evidence="12">
    <location>
        <begin position="192"/>
        <end position="247"/>
    </location>
</feature>
<reference evidence="13" key="1">
    <citation type="submission" date="2021-12" db="EMBL/GenBank/DDBJ databases">
        <authorList>
            <person name="King R."/>
        </authorList>
    </citation>
    <scope>NUCLEOTIDE SEQUENCE</scope>
</reference>
<dbReference type="InterPro" id="IPR043587">
    <property type="entry name" value="Phosphatase_SSH-like"/>
</dbReference>
<dbReference type="EC" id="3.1.3.16" evidence="3"/>
<dbReference type="PROSITE" id="PS50056">
    <property type="entry name" value="TYR_PHOSPHATASE_2"/>
    <property type="match status" value="1"/>
</dbReference>
<dbReference type="InterPro" id="IPR029021">
    <property type="entry name" value="Prot-tyrosine_phosphatase-like"/>
</dbReference>
<evidence type="ECO:0000259" key="11">
    <source>
        <dbReference type="PROSITE" id="PS50056"/>
    </source>
</evidence>
<feature type="compositionally biased region" description="Pro residues" evidence="9">
    <location>
        <begin position="508"/>
        <end position="523"/>
    </location>
</feature>
<dbReference type="AlphaFoldDB" id="A0A9P0A335"/>
<evidence type="ECO:0000256" key="6">
    <source>
        <dbReference type="ARBA" id="ARBA00022912"/>
    </source>
</evidence>
<feature type="region of interest" description="Disordered" evidence="9">
    <location>
        <begin position="172"/>
        <end position="194"/>
    </location>
</feature>
<proteinExistence type="inferred from homology"/>
<dbReference type="InterPro" id="IPR000387">
    <property type="entry name" value="Tyr_Pase_dom"/>
</dbReference>
<comment type="subcellular location">
    <subcellularLocation>
        <location evidence="1">Cytoplasm</location>
        <location evidence="1">Cytoskeleton</location>
    </subcellularLocation>
</comment>
<evidence type="ECO:0000256" key="8">
    <source>
        <dbReference type="ARBA" id="ARBA00048336"/>
    </source>
</evidence>
<feature type="region of interest" description="Disordered" evidence="9">
    <location>
        <begin position="399"/>
        <end position="429"/>
    </location>
</feature>
<dbReference type="GO" id="GO:0004722">
    <property type="term" value="F:protein serine/threonine phosphatase activity"/>
    <property type="evidence" value="ECO:0007669"/>
    <property type="project" value="UniProtKB-EC"/>
</dbReference>
<dbReference type="Proteomes" id="UP001152759">
    <property type="component" value="Chromosome 1"/>
</dbReference>
<feature type="domain" description="Tyrosine-protein phosphatase" evidence="10">
    <location>
        <begin position="251"/>
        <end position="392"/>
    </location>
</feature>
<dbReference type="EMBL" id="OU963862">
    <property type="protein sequence ID" value="CAH0382220.1"/>
    <property type="molecule type" value="Genomic_DNA"/>
</dbReference>
<comment type="catalytic activity">
    <reaction evidence="8">
        <text>O-phospho-L-threonyl-[protein] + H2O = L-threonyl-[protein] + phosphate</text>
        <dbReference type="Rhea" id="RHEA:47004"/>
        <dbReference type="Rhea" id="RHEA-COMP:11060"/>
        <dbReference type="Rhea" id="RHEA-COMP:11605"/>
        <dbReference type="ChEBI" id="CHEBI:15377"/>
        <dbReference type="ChEBI" id="CHEBI:30013"/>
        <dbReference type="ChEBI" id="CHEBI:43474"/>
        <dbReference type="ChEBI" id="CHEBI:61977"/>
        <dbReference type="EC" id="3.1.3.16"/>
    </reaction>
</comment>
<gene>
    <name evidence="13" type="ORF">BEMITA_LOCUS1789</name>
</gene>
<protein>
    <recommendedName>
        <fullName evidence="3">protein-serine/threonine phosphatase</fullName>
        <ecNumber evidence="3">3.1.3.16</ecNumber>
    </recommendedName>
</protein>
<feature type="compositionally biased region" description="Basic and acidic residues" evidence="9">
    <location>
        <begin position="399"/>
        <end position="417"/>
    </location>
</feature>
<dbReference type="SUPFAM" id="SSF109715">
    <property type="entry name" value="DEK C-terminal domain"/>
    <property type="match status" value="1"/>
</dbReference>
<dbReference type="InterPro" id="IPR000340">
    <property type="entry name" value="Dual-sp_phosphatase_cat-dom"/>
</dbReference>
<dbReference type="PROSITE" id="PS51998">
    <property type="entry name" value="DEK_C"/>
    <property type="match status" value="1"/>
</dbReference>
<name>A0A9P0A335_BEMTA</name>
<dbReference type="GO" id="GO:0030837">
    <property type="term" value="P:negative regulation of actin filament polymerization"/>
    <property type="evidence" value="ECO:0007669"/>
    <property type="project" value="InterPro"/>
</dbReference>
<dbReference type="PROSITE" id="PS50054">
    <property type="entry name" value="TYR_PHOSPHATASE_DUAL"/>
    <property type="match status" value="1"/>
</dbReference>
<dbReference type="SMART" id="SM00195">
    <property type="entry name" value="DSPc"/>
    <property type="match status" value="1"/>
</dbReference>
<dbReference type="SUPFAM" id="SSF52799">
    <property type="entry name" value="(Phosphotyrosine protein) phosphatases II"/>
    <property type="match status" value="1"/>
</dbReference>
<dbReference type="InterPro" id="IPR016130">
    <property type="entry name" value="Tyr_Pase_AS"/>
</dbReference>
<dbReference type="InterPro" id="IPR043588">
    <property type="entry name" value="SSH-N"/>
</dbReference>
<dbReference type="Gene3D" id="3.90.190.10">
    <property type="entry name" value="Protein tyrosine phosphatase superfamily"/>
    <property type="match status" value="1"/>
</dbReference>
<accession>A0A9P0A335</accession>
<evidence type="ECO:0000256" key="7">
    <source>
        <dbReference type="ARBA" id="ARBA00023212"/>
    </source>
</evidence>
<evidence type="ECO:0000256" key="1">
    <source>
        <dbReference type="ARBA" id="ARBA00004245"/>
    </source>
</evidence>
<keyword evidence="7" id="KW-0206">Cytoskeleton</keyword>
<feature type="region of interest" description="Disordered" evidence="9">
    <location>
        <begin position="476"/>
        <end position="523"/>
    </location>
</feature>
<evidence type="ECO:0000256" key="4">
    <source>
        <dbReference type="ARBA" id="ARBA00022490"/>
    </source>
</evidence>
<organism evidence="13 14">
    <name type="scientific">Bemisia tabaci</name>
    <name type="common">Sweetpotato whitefly</name>
    <name type="synonym">Aleurodes tabaci</name>
    <dbReference type="NCBI Taxonomy" id="7038"/>
    <lineage>
        <taxon>Eukaryota</taxon>
        <taxon>Metazoa</taxon>
        <taxon>Ecdysozoa</taxon>
        <taxon>Arthropoda</taxon>
        <taxon>Hexapoda</taxon>
        <taxon>Insecta</taxon>
        <taxon>Pterygota</taxon>
        <taxon>Neoptera</taxon>
        <taxon>Paraneoptera</taxon>
        <taxon>Hemiptera</taxon>
        <taxon>Sternorrhyncha</taxon>
        <taxon>Aleyrodoidea</taxon>
        <taxon>Aleyrodidae</taxon>
        <taxon>Aleyrodinae</taxon>
        <taxon>Bemisia</taxon>
    </lineage>
</organism>
<evidence type="ECO:0000256" key="5">
    <source>
        <dbReference type="ARBA" id="ARBA00022801"/>
    </source>
</evidence>
<dbReference type="Pfam" id="PF08766">
    <property type="entry name" value="DEK_C"/>
    <property type="match status" value="1"/>
</dbReference>
<dbReference type="PANTHER" id="PTHR45864:SF2">
    <property type="entry name" value="PROTEIN PHOSPHATASE SLINGSHOT"/>
    <property type="match status" value="1"/>
</dbReference>
<keyword evidence="5" id="KW-0378">Hydrolase</keyword>
<dbReference type="GO" id="GO:0003779">
    <property type="term" value="F:actin binding"/>
    <property type="evidence" value="ECO:0007669"/>
    <property type="project" value="InterPro"/>
</dbReference>
<dbReference type="InterPro" id="IPR020422">
    <property type="entry name" value="TYR_PHOSPHATASE_DUAL_dom"/>
</dbReference>
<comment type="similarity">
    <text evidence="2">Belongs to the protein-tyrosine phosphatase family.</text>
</comment>
<feature type="domain" description="Tyrosine specific protein phosphatases" evidence="11">
    <location>
        <begin position="313"/>
        <end position="370"/>
    </location>
</feature>
<evidence type="ECO:0000313" key="13">
    <source>
        <dbReference type="EMBL" id="CAH0382220.1"/>
    </source>
</evidence>
<dbReference type="GO" id="GO:0005856">
    <property type="term" value="C:cytoskeleton"/>
    <property type="evidence" value="ECO:0007669"/>
    <property type="project" value="UniProtKB-SubCell"/>
</dbReference>